<comment type="caution">
    <text evidence="3">The sequence shown here is derived from an EMBL/GenBank/DDBJ whole genome shotgun (WGS) entry which is preliminary data.</text>
</comment>
<dbReference type="PROSITE" id="PS51831">
    <property type="entry name" value="HD"/>
    <property type="match status" value="1"/>
</dbReference>
<dbReference type="EMBL" id="WTUW01000001">
    <property type="protein sequence ID" value="MZR29069.1"/>
    <property type="molecule type" value="Genomic_DNA"/>
</dbReference>
<dbReference type="NCBIfam" id="TIGR01353">
    <property type="entry name" value="dGTP_triPase"/>
    <property type="match status" value="1"/>
</dbReference>
<dbReference type="PANTHER" id="PTHR11373">
    <property type="entry name" value="DEOXYNUCLEOSIDE TRIPHOSPHATE TRIPHOSPHOHYDROLASE"/>
    <property type="match status" value="1"/>
</dbReference>
<dbReference type="GO" id="GO:0006203">
    <property type="term" value="P:dGTP catabolic process"/>
    <property type="evidence" value="ECO:0007669"/>
    <property type="project" value="TreeGrafter"/>
</dbReference>
<dbReference type="InterPro" id="IPR006261">
    <property type="entry name" value="dGTPase"/>
</dbReference>
<dbReference type="SUPFAM" id="SSF109604">
    <property type="entry name" value="HD-domain/PDEase-like"/>
    <property type="match status" value="1"/>
</dbReference>
<dbReference type="InterPro" id="IPR027432">
    <property type="entry name" value="dGTP_triphosphohydrolase_C"/>
</dbReference>
<dbReference type="PANTHER" id="PTHR11373:SF32">
    <property type="entry name" value="DEOXYGUANOSINETRIPHOSPHATE TRIPHOSPHOHYDROLASE"/>
    <property type="match status" value="1"/>
</dbReference>
<dbReference type="InterPro" id="IPR023293">
    <property type="entry name" value="dGTP_triP_hydro_central_sf"/>
</dbReference>
<dbReference type="InterPro" id="IPR006674">
    <property type="entry name" value="HD_domain"/>
</dbReference>
<accession>A0A6L8W2Y9</accession>
<organism evidence="3 4">
    <name type="scientific">Sneathiella litorea</name>
    <dbReference type="NCBI Taxonomy" id="2606216"/>
    <lineage>
        <taxon>Bacteria</taxon>
        <taxon>Pseudomonadati</taxon>
        <taxon>Pseudomonadota</taxon>
        <taxon>Alphaproteobacteria</taxon>
        <taxon>Sneathiellales</taxon>
        <taxon>Sneathiellaceae</taxon>
        <taxon>Sneathiella</taxon>
    </lineage>
</organism>
<dbReference type="GO" id="GO:0008832">
    <property type="term" value="F:dGTPase activity"/>
    <property type="evidence" value="ECO:0007669"/>
    <property type="project" value="TreeGrafter"/>
</dbReference>
<evidence type="ECO:0000313" key="4">
    <source>
        <dbReference type="Proteomes" id="UP000476030"/>
    </source>
</evidence>
<evidence type="ECO:0000256" key="1">
    <source>
        <dbReference type="ARBA" id="ARBA00022801"/>
    </source>
</evidence>
<keyword evidence="4" id="KW-1185">Reference proteome</keyword>
<keyword evidence="1 3" id="KW-0378">Hydrolase</keyword>
<dbReference type="Pfam" id="PF01966">
    <property type="entry name" value="HD"/>
    <property type="match status" value="1"/>
</dbReference>
<dbReference type="Gene3D" id="1.10.3410.10">
    <property type="entry name" value="putative deoxyguanosinetriphosphate triphosphohydrolase like domain"/>
    <property type="match status" value="1"/>
</dbReference>
<gene>
    <name evidence="3" type="ORF">GQE98_00330</name>
</gene>
<dbReference type="Gene3D" id="1.10.3550.10">
    <property type="entry name" value="eoxyguanosinetriphosphate triphosphohydrolase domain-like"/>
    <property type="match status" value="1"/>
</dbReference>
<dbReference type="Proteomes" id="UP000476030">
    <property type="component" value="Unassembled WGS sequence"/>
</dbReference>
<evidence type="ECO:0000259" key="2">
    <source>
        <dbReference type="PROSITE" id="PS51831"/>
    </source>
</evidence>
<feature type="domain" description="HD" evidence="2">
    <location>
        <begin position="62"/>
        <end position="253"/>
    </location>
</feature>
<reference evidence="3 4" key="1">
    <citation type="submission" date="2019-12" db="EMBL/GenBank/DDBJ databases">
        <title>Snethiella sp. nov. sp. isolated from sea sand.</title>
        <authorList>
            <person name="Kim J."/>
            <person name="Jeong S.E."/>
            <person name="Jung H.S."/>
            <person name="Jeon C.O."/>
        </authorList>
    </citation>
    <scope>NUCLEOTIDE SEQUENCE [LARGE SCALE GENOMIC DNA]</scope>
    <source>
        <strain evidence="3 4">DP05</strain>
    </source>
</reference>
<dbReference type="InterPro" id="IPR003607">
    <property type="entry name" value="HD/PDEase_dom"/>
</dbReference>
<protein>
    <submittedName>
        <fullName evidence="3">Deoxyguanosinetriphosphate triphosphohydrolase</fullName>
    </submittedName>
</protein>
<dbReference type="Gene3D" id="1.10.3210.10">
    <property type="entry name" value="Hypothetical protein af1432"/>
    <property type="match status" value="1"/>
</dbReference>
<evidence type="ECO:0000313" key="3">
    <source>
        <dbReference type="EMBL" id="MZR29069.1"/>
    </source>
</evidence>
<dbReference type="InterPro" id="IPR050135">
    <property type="entry name" value="dGTPase-like"/>
</dbReference>
<dbReference type="SMART" id="SM00471">
    <property type="entry name" value="HDc"/>
    <property type="match status" value="1"/>
</dbReference>
<sequence>MMDWNKLLSTRRYGQDHKDPVIASRSPFHKDQDRIVFSSAFRRLQDKTQVHTLAESDYVRTRLTHSMEVASVGRSLGANAGQVIIDRHLKGSEYSPADFGHIVSAACLAHDIGNPPFGHFGEEIIRHWFKNGHGAAERAEGLTQAENRDLEMFEGNAQGFRVLTKLQNWRDSGGLRLTYATLGTFMKYPRTSNIATPSPDDSAGKKFGVMQSEREDFREIANELGLLQRGGEDYWCRHPLAYLVEAADDICYSVVDIEDGYKLGRLQYAETEDLMIRILGSAPKRYTEVDDPSERISYLRAKCIGRLIGEVSDIFRDCEGDILAGTFKGDLLHHSRRAKLFDEIYALCQREIYRHPERIQAELSGSEILTTLLDAFYDANLDWEKFNRDGTSMNPRSSVLMTLFPAGKEHLHGRYEWLLGITDFVSGMTDSFAVRQFRDIRGIV</sequence>
<dbReference type="AlphaFoldDB" id="A0A6L8W2Y9"/>
<dbReference type="NCBIfam" id="NF002205">
    <property type="entry name" value="PRK01096.1"/>
    <property type="match status" value="1"/>
</dbReference>
<dbReference type="RefSeq" id="WP_161313563.1">
    <property type="nucleotide sequence ID" value="NZ_WTUW01000001.1"/>
</dbReference>
<proteinExistence type="predicted"/>
<name>A0A6L8W2Y9_9PROT</name>